<comment type="caution">
    <text evidence="8">The sequence shown here is derived from an EMBL/GenBank/DDBJ whole genome shotgun (WGS) entry which is preliminary data.</text>
</comment>
<dbReference type="InterPro" id="IPR002104">
    <property type="entry name" value="Integrase_catalytic"/>
</dbReference>
<dbReference type="Pfam" id="PF00589">
    <property type="entry name" value="Phage_integrase"/>
    <property type="match status" value="1"/>
</dbReference>
<accession>A0A850NUX3</accession>
<keyword evidence="2" id="KW-0229">DNA integration</keyword>
<dbReference type="SUPFAM" id="SSF56349">
    <property type="entry name" value="DNA breaking-rejoining enzymes"/>
    <property type="match status" value="1"/>
</dbReference>
<name>A0A850NUX3_9PROT</name>
<gene>
    <name evidence="7" type="ORF">FHR90_002977</name>
    <name evidence="8" type="ORF">HUK83_13090</name>
</gene>
<reference evidence="7 9" key="2">
    <citation type="submission" date="2020-08" db="EMBL/GenBank/DDBJ databases">
        <title>Genomic Encyclopedia of Type Strains, Phase III (KMG-III): the genomes of soil and plant-associated and newly described type strains.</title>
        <authorList>
            <person name="Whitman W."/>
        </authorList>
    </citation>
    <scope>NUCLEOTIDE SEQUENCE [LARGE SCALE GENOMIC DNA]</scope>
    <source>
        <strain evidence="7 9">CECT 8088</strain>
    </source>
</reference>
<dbReference type="Proteomes" id="UP000565205">
    <property type="component" value="Unassembled WGS sequence"/>
</dbReference>
<dbReference type="PANTHER" id="PTHR30349:SF41">
    <property type="entry name" value="INTEGRASE_RECOMBINASE PROTEIN MJ0367-RELATED"/>
    <property type="match status" value="1"/>
</dbReference>
<evidence type="ECO:0000256" key="4">
    <source>
        <dbReference type="ARBA" id="ARBA00023172"/>
    </source>
</evidence>
<evidence type="ECO:0000259" key="6">
    <source>
        <dbReference type="PROSITE" id="PS51898"/>
    </source>
</evidence>
<keyword evidence="4" id="KW-0233">DNA recombination</keyword>
<evidence type="ECO:0000313" key="9">
    <source>
        <dbReference type="Proteomes" id="UP000557688"/>
    </source>
</evidence>
<dbReference type="AlphaFoldDB" id="A0A850NUX3"/>
<evidence type="ECO:0000256" key="3">
    <source>
        <dbReference type="ARBA" id="ARBA00023125"/>
    </source>
</evidence>
<dbReference type="GO" id="GO:0003677">
    <property type="term" value="F:DNA binding"/>
    <property type="evidence" value="ECO:0007669"/>
    <property type="project" value="UniProtKB-KW"/>
</dbReference>
<comment type="similarity">
    <text evidence="1">Belongs to the 'phage' integrase family.</text>
</comment>
<keyword evidence="9" id="KW-1185">Reference proteome</keyword>
<dbReference type="InterPro" id="IPR050090">
    <property type="entry name" value="Tyrosine_recombinase_XerCD"/>
</dbReference>
<keyword evidence="3" id="KW-0238">DNA-binding</keyword>
<evidence type="ECO:0000313" key="8">
    <source>
        <dbReference type="EMBL" id="NVN31265.1"/>
    </source>
</evidence>
<protein>
    <submittedName>
        <fullName evidence="7 8">Integrase</fullName>
    </submittedName>
</protein>
<evidence type="ECO:0000313" key="7">
    <source>
        <dbReference type="EMBL" id="MBB3175128.1"/>
    </source>
</evidence>
<sequence length="469" mass="51628">MLPADVRATLGCVVIERTLSTTRHREALLRAAAVYLQVDGVITAVREGRLDTGVELLRRMRGQPPWVFTAASRDDMPTGAGPVVERKPVSKPKRQPPALSTAKPVDRRRRVAGSTVSEMASRFLVARADTLSGQTRHQNAATYRIYTELLGDGPMRAVARSDAGRFIELMRQIPASHGKARNAVPADQAIALTAGKTGIKRLSERTLQRHVSALVQLWAWALPMGEAEANPWTGFKFVGVKSGARSRRLDWSTEDLKRLLAEPWRGNLGISHSTYAWIVAIGAYSGMRLEEICRLRLGPDVTMVDGRLVLLLQEHDDGWTPKTEAGCRAVPVHRRLLEMGLAEFVAERAARGDEYLFGDLRASGPDMKRGAGFSREFSKHKCRAGVGSRTVFHSFRHSASTILRNTDTGIRAEWIDAVLGHENGSRSEGAGTYLKRIGLQNLARTIDAIEHDGVDFSTLLRSAPRALSH</sequence>
<dbReference type="GO" id="GO:0006310">
    <property type="term" value="P:DNA recombination"/>
    <property type="evidence" value="ECO:0007669"/>
    <property type="project" value="UniProtKB-KW"/>
</dbReference>
<feature type="domain" description="Tyr recombinase" evidence="6">
    <location>
        <begin position="246"/>
        <end position="447"/>
    </location>
</feature>
<evidence type="ECO:0000256" key="5">
    <source>
        <dbReference type="SAM" id="MobiDB-lite"/>
    </source>
</evidence>
<dbReference type="EMBL" id="JACHXV010000018">
    <property type="protein sequence ID" value="MBB3175128.1"/>
    <property type="molecule type" value="Genomic_DNA"/>
</dbReference>
<dbReference type="PROSITE" id="PS51898">
    <property type="entry name" value="TYR_RECOMBINASE"/>
    <property type="match status" value="1"/>
</dbReference>
<dbReference type="InterPro" id="IPR013762">
    <property type="entry name" value="Integrase-like_cat_sf"/>
</dbReference>
<evidence type="ECO:0000256" key="2">
    <source>
        <dbReference type="ARBA" id="ARBA00022908"/>
    </source>
</evidence>
<feature type="region of interest" description="Disordered" evidence="5">
    <location>
        <begin position="71"/>
        <end position="112"/>
    </location>
</feature>
<proteinExistence type="inferred from homology"/>
<dbReference type="Proteomes" id="UP000557688">
    <property type="component" value="Unassembled WGS sequence"/>
</dbReference>
<dbReference type="PANTHER" id="PTHR30349">
    <property type="entry name" value="PHAGE INTEGRASE-RELATED"/>
    <property type="match status" value="1"/>
</dbReference>
<reference evidence="8 10" key="1">
    <citation type="submission" date="2020-06" db="EMBL/GenBank/DDBJ databases">
        <title>Description of novel acetic acid bacteria.</title>
        <authorList>
            <person name="Sombolestani A."/>
        </authorList>
    </citation>
    <scope>NUCLEOTIDE SEQUENCE [LARGE SCALE GENOMIC DNA]</scope>
    <source>
        <strain evidence="8 10">LMG 26838</strain>
    </source>
</reference>
<organism evidence="8 10">
    <name type="scientific">Endobacter medicaginis</name>
    <dbReference type="NCBI Taxonomy" id="1181271"/>
    <lineage>
        <taxon>Bacteria</taxon>
        <taxon>Pseudomonadati</taxon>
        <taxon>Pseudomonadota</taxon>
        <taxon>Alphaproteobacteria</taxon>
        <taxon>Acetobacterales</taxon>
        <taxon>Acetobacteraceae</taxon>
        <taxon>Endobacter</taxon>
    </lineage>
</organism>
<dbReference type="GO" id="GO:0015074">
    <property type="term" value="P:DNA integration"/>
    <property type="evidence" value="ECO:0007669"/>
    <property type="project" value="UniProtKB-KW"/>
</dbReference>
<evidence type="ECO:0000256" key="1">
    <source>
        <dbReference type="ARBA" id="ARBA00008857"/>
    </source>
</evidence>
<evidence type="ECO:0000313" key="10">
    <source>
        <dbReference type="Proteomes" id="UP000565205"/>
    </source>
</evidence>
<dbReference type="Gene3D" id="1.10.443.10">
    <property type="entry name" value="Intergrase catalytic core"/>
    <property type="match status" value="1"/>
</dbReference>
<dbReference type="InterPro" id="IPR011010">
    <property type="entry name" value="DNA_brk_join_enz"/>
</dbReference>
<dbReference type="EMBL" id="JABXXQ010000326">
    <property type="protein sequence ID" value="NVN31265.1"/>
    <property type="molecule type" value="Genomic_DNA"/>
</dbReference>